<keyword evidence="6 14" id="KW-0769">Symport</keyword>
<organism evidence="15 16">
    <name type="scientific">Crocosphaera watsonii WH 0401</name>
    <dbReference type="NCBI Taxonomy" id="555881"/>
    <lineage>
        <taxon>Bacteria</taxon>
        <taxon>Bacillati</taxon>
        <taxon>Cyanobacteriota</taxon>
        <taxon>Cyanophyceae</taxon>
        <taxon>Oscillatoriophycideae</taxon>
        <taxon>Chroococcales</taxon>
        <taxon>Aphanothecaceae</taxon>
        <taxon>Crocosphaera</taxon>
    </lineage>
</organism>
<feature type="transmembrane region" description="Helical" evidence="14">
    <location>
        <begin position="157"/>
        <end position="179"/>
    </location>
</feature>
<dbReference type="PROSITE" id="PS50283">
    <property type="entry name" value="NA_SOLUT_SYMP_3"/>
    <property type="match status" value="1"/>
</dbReference>
<evidence type="ECO:0000256" key="9">
    <source>
        <dbReference type="ARBA" id="ARBA00023065"/>
    </source>
</evidence>
<dbReference type="InterPro" id="IPR011851">
    <property type="entry name" value="Na/Pro_symporter"/>
</dbReference>
<dbReference type="PANTHER" id="PTHR48086:SF3">
    <property type="entry name" value="SODIUM_PROLINE SYMPORTER"/>
    <property type="match status" value="1"/>
</dbReference>
<dbReference type="CDD" id="cd11475">
    <property type="entry name" value="SLC5sbd_PutP"/>
    <property type="match status" value="1"/>
</dbReference>
<evidence type="ECO:0000256" key="1">
    <source>
        <dbReference type="ARBA" id="ARBA00004651"/>
    </source>
</evidence>
<dbReference type="GO" id="GO:0031402">
    <property type="term" value="F:sodium ion binding"/>
    <property type="evidence" value="ECO:0007669"/>
    <property type="project" value="UniProtKB-UniRule"/>
</dbReference>
<dbReference type="Proteomes" id="UP000018198">
    <property type="component" value="Unassembled WGS sequence"/>
</dbReference>
<evidence type="ECO:0000256" key="10">
    <source>
        <dbReference type="ARBA" id="ARBA00023136"/>
    </source>
</evidence>
<evidence type="ECO:0000313" key="16">
    <source>
        <dbReference type="Proteomes" id="UP000018198"/>
    </source>
</evidence>
<keyword evidence="5 14" id="KW-0812">Transmembrane</keyword>
<keyword evidence="3 14" id="KW-0813">Transport</keyword>
<comment type="catalytic activity">
    <reaction evidence="12">
        <text>L-proline(in) + Na(+)(in) = L-proline(out) + Na(+)(out)</text>
        <dbReference type="Rhea" id="RHEA:28967"/>
        <dbReference type="ChEBI" id="CHEBI:29101"/>
        <dbReference type="ChEBI" id="CHEBI:60039"/>
    </reaction>
</comment>
<dbReference type="InterPro" id="IPR038377">
    <property type="entry name" value="Na/Glc_symporter_sf"/>
</dbReference>
<feature type="transmembrane region" description="Helical" evidence="14">
    <location>
        <begin position="280"/>
        <end position="299"/>
    </location>
</feature>
<feature type="transmembrane region" description="Helical" evidence="14">
    <location>
        <begin position="123"/>
        <end position="145"/>
    </location>
</feature>
<dbReference type="GO" id="GO:0015824">
    <property type="term" value="P:proline transport"/>
    <property type="evidence" value="ECO:0007669"/>
    <property type="project" value="UniProtKB-UniRule"/>
</dbReference>
<dbReference type="Pfam" id="PF00474">
    <property type="entry name" value="SSF"/>
    <property type="match status" value="1"/>
</dbReference>
<reference evidence="15 16" key="1">
    <citation type="submission" date="2013-01" db="EMBL/GenBank/DDBJ databases">
        <authorList>
            <person name="Bench S."/>
        </authorList>
    </citation>
    <scope>NUCLEOTIDE SEQUENCE [LARGE SCALE GENOMIC DNA]</scope>
    <source>
        <strain evidence="15 16">WH 0401</strain>
    </source>
</reference>
<dbReference type="GO" id="GO:0005886">
    <property type="term" value="C:plasma membrane"/>
    <property type="evidence" value="ECO:0007669"/>
    <property type="project" value="UniProtKB-SubCell"/>
</dbReference>
<evidence type="ECO:0000256" key="5">
    <source>
        <dbReference type="ARBA" id="ARBA00022692"/>
    </source>
</evidence>
<comment type="similarity">
    <text evidence="2 13">Belongs to the sodium:solute symporter (SSF) (TC 2.A.21) family.</text>
</comment>
<dbReference type="InterPro" id="IPR001734">
    <property type="entry name" value="Na/solute_symporter"/>
</dbReference>
<dbReference type="EMBL" id="CAQM01000403">
    <property type="protein sequence ID" value="CCQ61797.1"/>
    <property type="molecule type" value="Genomic_DNA"/>
</dbReference>
<comment type="caution">
    <text evidence="15">The sequence shown here is derived from an EMBL/GenBank/DDBJ whole genome shotgun (WGS) entry which is preliminary data.</text>
</comment>
<evidence type="ECO:0000256" key="14">
    <source>
        <dbReference type="RuleBase" id="RU366012"/>
    </source>
</evidence>
<evidence type="ECO:0000256" key="2">
    <source>
        <dbReference type="ARBA" id="ARBA00006434"/>
    </source>
</evidence>
<gene>
    <name evidence="15" type="ORF">CWATWH0401_2553</name>
</gene>
<keyword evidence="9 14" id="KW-0406">Ion transport</keyword>
<dbReference type="PANTHER" id="PTHR48086">
    <property type="entry name" value="SODIUM/PROLINE SYMPORTER-RELATED"/>
    <property type="match status" value="1"/>
</dbReference>
<dbReference type="GO" id="GO:0005298">
    <property type="term" value="F:proline:sodium symporter activity"/>
    <property type="evidence" value="ECO:0007669"/>
    <property type="project" value="UniProtKB-UniRule"/>
</dbReference>
<dbReference type="RefSeq" id="WP_021835535.1">
    <property type="nucleotide sequence ID" value="NZ_CAQM01000403.1"/>
</dbReference>
<keyword evidence="8 14" id="KW-0915">Sodium</keyword>
<feature type="transmembrane region" description="Helical" evidence="14">
    <location>
        <begin position="389"/>
        <end position="409"/>
    </location>
</feature>
<feature type="transmembrane region" description="Helical" evidence="14">
    <location>
        <begin position="76"/>
        <end position="95"/>
    </location>
</feature>
<dbReference type="AlphaFoldDB" id="T2JBC8"/>
<evidence type="ECO:0000256" key="6">
    <source>
        <dbReference type="ARBA" id="ARBA00022847"/>
    </source>
</evidence>
<feature type="transmembrane region" description="Helical" evidence="14">
    <location>
        <begin position="365"/>
        <end position="383"/>
    </location>
</feature>
<dbReference type="NCBIfam" id="TIGR00813">
    <property type="entry name" value="sss"/>
    <property type="match status" value="1"/>
</dbReference>
<feature type="transmembrane region" description="Helical" evidence="14">
    <location>
        <begin position="46"/>
        <end position="70"/>
    </location>
</feature>
<keyword evidence="14" id="KW-0029">Amino-acid transport</keyword>
<accession>T2JBC8</accession>
<comment type="function">
    <text evidence="14">Catalyzes the sodium-dependent uptake of extracellular L-proline.</text>
</comment>
<keyword evidence="11 14" id="KW-0739">Sodium transport</keyword>
<feature type="transmembrane region" description="Helical" evidence="14">
    <location>
        <begin position="311"/>
        <end position="333"/>
    </location>
</feature>
<evidence type="ECO:0000256" key="12">
    <source>
        <dbReference type="ARBA" id="ARBA00033708"/>
    </source>
</evidence>
<evidence type="ECO:0000256" key="13">
    <source>
        <dbReference type="RuleBase" id="RU362091"/>
    </source>
</evidence>
<dbReference type="Gene3D" id="1.20.1730.10">
    <property type="entry name" value="Sodium/glucose cotransporter"/>
    <property type="match status" value="1"/>
</dbReference>
<evidence type="ECO:0000256" key="4">
    <source>
        <dbReference type="ARBA" id="ARBA00022475"/>
    </source>
</evidence>
<proteinExistence type="inferred from homology"/>
<keyword evidence="4 14" id="KW-1003">Cell membrane</keyword>
<reference evidence="15 16" key="2">
    <citation type="submission" date="2013-09" db="EMBL/GenBank/DDBJ databases">
        <title>Whole genome comparison of six Crocosphaera watsonii strains with differing phenotypes.</title>
        <authorList>
            <person name="Bench S.R."/>
            <person name="Heller P."/>
            <person name="Frank I."/>
            <person name="Arciniega M."/>
            <person name="Shilova I.N."/>
            <person name="Zehr J.P."/>
        </authorList>
    </citation>
    <scope>NUCLEOTIDE SEQUENCE [LARGE SCALE GENOMIC DNA]</scope>
    <source>
        <strain evidence="15 16">WH 0401</strain>
    </source>
</reference>
<keyword evidence="7 14" id="KW-1133">Transmembrane helix</keyword>
<feature type="transmembrane region" description="Helical" evidence="14">
    <location>
        <begin position="235"/>
        <end position="259"/>
    </location>
</feature>
<feature type="transmembrane region" description="Helical" evidence="14">
    <location>
        <begin position="416"/>
        <end position="438"/>
    </location>
</feature>
<evidence type="ECO:0000256" key="8">
    <source>
        <dbReference type="ARBA" id="ARBA00023053"/>
    </source>
</evidence>
<evidence type="ECO:0000256" key="11">
    <source>
        <dbReference type="ARBA" id="ARBA00023201"/>
    </source>
</evidence>
<sequence>MVDQIGIIITFIFFLLLFTGVGTYSATQKKATTTDYLLASRSVNPWLTALSAMATGQSGLLFIGQVGFAYKMGISTIWLTIGWAIGDYLAWWLVFKPLREQSEATASDTVSAFLAQNIKGYRLISLISALITLAFLGSYAAAQLVAGSKALNSVFGWNYNLGIIIGAIIVVIYCFSGGIRASIWTDALQGILMLGSLLLLLVVAVIKCGGLSSLWQSLDSIDPNLVSFSPQSLPLGFIPFLIGWMVAGFGVVGQPHIMVRAMAIDSAKNLGFARNLKTSLGLTNSFSALGIGLTARVLLPELGSSGDPELALPYLSLELLPVFLVGLILAGLFSATMSTADSQILSCSAALTQDIFPQMSKSYNFAKIGTLSVTAIVLVIALAGDNNVFALVTFSWSILASGLGPLLLVKVWQQPVNTATAIAMMIIGITTALTWKLLINLSGVIYEVLPGMVAGIAVYGVYRLFFGEQANPPHPPKGGRATGNRNNCF</sequence>
<keyword evidence="10 14" id="KW-0472">Membrane</keyword>
<feature type="transmembrane region" description="Helical" evidence="14">
    <location>
        <begin position="191"/>
        <end position="215"/>
    </location>
</feature>
<evidence type="ECO:0000313" key="15">
    <source>
        <dbReference type="EMBL" id="CCQ61797.1"/>
    </source>
</evidence>
<name>T2JBC8_CROWT</name>
<evidence type="ECO:0000256" key="7">
    <source>
        <dbReference type="ARBA" id="ARBA00022989"/>
    </source>
</evidence>
<feature type="transmembrane region" description="Helical" evidence="14">
    <location>
        <begin position="6"/>
        <end position="26"/>
    </location>
</feature>
<comment type="subcellular location">
    <subcellularLocation>
        <location evidence="1 14">Cell membrane</location>
        <topology evidence="1 14">Multi-pass membrane protein</topology>
    </subcellularLocation>
</comment>
<protein>
    <recommendedName>
        <fullName evidence="14">Sodium/proline symporter</fullName>
    </recommendedName>
    <alternativeName>
        <fullName evidence="14">Proline permease</fullName>
    </alternativeName>
</protein>
<feature type="transmembrane region" description="Helical" evidence="14">
    <location>
        <begin position="444"/>
        <end position="462"/>
    </location>
</feature>
<dbReference type="InterPro" id="IPR050277">
    <property type="entry name" value="Sodium:Solute_Symporter"/>
</dbReference>
<evidence type="ECO:0000256" key="3">
    <source>
        <dbReference type="ARBA" id="ARBA00022448"/>
    </source>
</evidence>